<dbReference type="PANTHER" id="PTHR44170:SF59">
    <property type="entry name" value="PROTOGENIN-LIKE"/>
    <property type="match status" value="1"/>
</dbReference>
<feature type="compositionally biased region" description="Polar residues" evidence="4">
    <location>
        <begin position="1144"/>
        <end position="1170"/>
    </location>
</feature>
<evidence type="ECO:0000259" key="8">
    <source>
        <dbReference type="PROSITE" id="PS50853"/>
    </source>
</evidence>
<dbReference type="CDD" id="cd00096">
    <property type="entry name" value="Ig"/>
    <property type="match status" value="1"/>
</dbReference>
<keyword evidence="5" id="KW-1133">Transmembrane helix</keyword>
<evidence type="ECO:0000313" key="10">
    <source>
        <dbReference type="Proteomes" id="UP001497382"/>
    </source>
</evidence>
<feature type="compositionally biased region" description="Polar residues" evidence="4">
    <location>
        <begin position="1062"/>
        <end position="1080"/>
    </location>
</feature>
<dbReference type="Proteomes" id="UP001497382">
    <property type="component" value="Unassembled WGS sequence"/>
</dbReference>
<proteinExistence type="predicted"/>
<dbReference type="InterPro" id="IPR013098">
    <property type="entry name" value="Ig_I-set"/>
</dbReference>
<dbReference type="SMART" id="SM00060">
    <property type="entry name" value="FN3"/>
    <property type="match status" value="5"/>
</dbReference>
<dbReference type="SUPFAM" id="SSF49265">
    <property type="entry name" value="Fibronectin type III"/>
    <property type="match status" value="3"/>
</dbReference>
<feature type="domain" description="Fibronectin type-III" evidence="8">
    <location>
        <begin position="427"/>
        <end position="518"/>
    </location>
</feature>
<dbReference type="Pfam" id="PF00041">
    <property type="entry name" value="fn3"/>
    <property type="match status" value="5"/>
</dbReference>
<dbReference type="SMART" id="SM00408">
    <property type="entry name" value="IGc2"/>
    <property type="match status" value="3"/>
</dbReference>
<feature type="domain" description="Ig-like" evidence="7">
    <location>
        <begin position="331"/>
        <end position="417"/>
    </location>
</feature>
<dbReference type="Gene3D" id="2.60.40.10">
    <property type="entry name" value="Immunoglobulins"/>
    <property type="match status" value="9"/>
</dbReference>
<evidence type="ECO:0000259" key="7">
    <source>
        <dbReference type="PROSITE" id="PS50835"/>
    </source>
</evidence>
<sequence length="1246" mass="137411">MAPRISSLYCLVIIGLLIDSGEAGGSLKLSLDFITVSPPEVVILRNRPLLLNCSGKSDIGDLQIYWKYNNSIINETDNRFHILRNGSLYIERTSHLKRKERKKDDGSFRKEDASFTCLLKNRVGGFASTPIYVFFARMSKTFTFEPQPLTTHEGGQARFSCQIYAVPPADISWYKDGIKLPQNNSRYTFLPSGTLQITGVTLNDAGYYKCQCSNIFRQRNSSEAALTVLPRVEQFQPPVFLSPGEEVTAIVNRSTVLECLADGFPTVELSWKREDGAEIPDHFLRSGNLYFPKVQPNHSGSYICTAKSVNKEANQILTAIQKIPLTVHVPPKIKKQLESQLIPLAQTVRFDCDFESIPAVSIQWLKNGEHLSLTGRIKLKSDTNTLVISSPVTADSGIYQCMVSNVAGTVTAAARLLVRAPTGQPHPPSGLKAITKSSSVIELSWDPVVSLPSVPVQAYTVHYAPSNGDIETDLVVANTSVTIERLAPYTNYTFYVRAYSNKSASEPSQPIVQMTGEDVPLTAPKVTLSSISPTTLHVQWVQLPMNKARGIITGHRIYYRKHKQASSTVRSANVGNEYTITGLTPKQKYDVRVLSGTDAGFPTLSDEAWPWVVHEMPPLSSSKVPLPPTVHLTVLNNTALQVEWRMPADNPYPVDGYYLSYRQQNKRIYPRITLSANTTKFLLSDLASQSWYEVYLVAFNKKGESQEAVRKIITSSGDNPDAETVEVVEPPHQLEAEPTSSTQIRLTWKAPETRRNISYYTIRYHPVSASGLVNESYISYIRSTNNEVLITDLQPFTLYEFAVRSHDVDKRQGPFSPTVECRTKEALPSAPQDLTWAPVDANSIRLNWQPPKYPNGVILAYCILYSTRNSKNLDTWSYKEVKGTETTTVLNGLASNTPYYLRTRVKNGAGMSHPTETMHINIPVRHNNTKLPSHEIPTQSPDQYLGIIIGAFIGLGCLIICAVIIKSRNRCCPSPPVEPHVSDGRYSACRGNGYLPQMNGHILRGLPTEKRPSNRESQEMECFTPMLNSCPNGSNDRHLDTKGGYGVCNGRANGIPSQILRNSHSSLSSNQGLVGSSPAPNSDHPVPQNSKRYTVNDRKVAENNWMDEAGDITSSTVLLDDEDDTRPAETDPPTASKIDIPANGANNTNVTESSSNIQSKDSTEPHTTCTVPPVSISPRSHPTPPDCLSDNKPTCVPSTSNSPPGERSNSAKSSEPLPFSVNAFLSPLAGPRFSQSSNTDAVPEPT</sequence>
<keyword evidence="1" id="KW-0677">Repeat</keyword>
<evidence type="ECO:0000256" key="2">
    <source>
        <dbReference type="ARBA" id="ARBA00023157"/>
    </source>
</evidence>
<dbReference type="PROSITE" id="PS50853">
    <property type="entry name" value="FN3"/>
    <property type="match status" value="5"/>
</dbReference>
<dbReference type="InterPro" id="IPR007110">
    <property type="entry name" value="Ig-like_dom"/>
</dbReference>
<dbReference type="InterPro" id="IPR036179">
    <property type="entry name" value="Ig-like_dom_sf"/>
</dbReference>
<comment type="caution">
    <text evidence="9">The sequence shown here is derived from an EMBL/GenBank/DDBJ whole genome shotgun (WGS) entry which is preliminary data.</text>
</comment>
<evidence type="ECO:0000256" key="1">
    <source>
        <dbReference type="ARBA" id="ARBA00022737"/>
    </source>
</evidence>
<keyword evidence="5" id="KW-0472">Membrane</keyword>
<evidence type="ECO:0000256" key="4">
    <source>
        <dbReference type="SAM" id="MobiDB-lite"/>
    </source>
</evidence>
<dbReference type="InterPro" id="IPR003599">
    <property type="entry name" value="Ig_sub"/>
</dbReference>
<evidence type="ECO:0008006" key="11">
    <source>
        <dbReference type="Google" id="ProtNLM"/>
    </source>
</evidence>
<feature type="compositionally biased region" description="Polar residues" evidence="4">
    <location>
        <begin position="1196"/>
        <end position="1213"/>
    </location>
</feature>
<feature type="domain" description="Fibronectin type-III" evidence="8">
    <location>
        <begin position="624"/>
        <end position="718"/>
    </location>
</feature>
<protein>
    <recommendedName>
        <fullName evidence="11">Protogenin</fullName>
    </recommendedName>
</protein>
<evidence type="ECO:0000256" key="3">
    <source>
        <dbReference type="ARBA" id="ARBA00023319"/>
    </source>
</evidence>
<dbReference type="Pfam" id="PF07679">
    <property type="entry name" value="I-set"/>
    <property type="match status" value="2"/>
</dbReference>
<keyword evidence="5" id="KW-0812">Transmembrane</keyword>
<dbReference type="InterPro" id="IPR003598">
    <property type="entry name" value="Ig_sub2"/>
</dbReference>
<accession>A0AAV2ABX8</accession>
<feature type="domain" description="Fibronectin type-III" evidence="8">
    <location>
        <begin position="520"/>
        <end position="619"/>
    </location>
</feature>
<feature type="region of interest" description="Disordered" evidence="4">
    <location>
        <begin position="1062"/>
        <end position="1246"/>
    </location>
</feature>
<dbReference type="FunFam" id="2.60.40.10:FF:000032">
    <property type="entry name" value="palladin isoform X1"/>
    <property type="match status" value="2"/>
</dbReference>
<evidence type="ECO:0000256" key="6">
    <source>
        <dbReference type="SAM" id="SignalP"/>
    </source>
</evidence>
<dbReference type="GO" id="GO:0030154">
    <property type="term" value="P:cell differentiation"/>
    <property type="evidence" value="ECO:0007669"/>
    <property type="project" value="UniProtKB-ARBA"/>
</dbReference>
<keyword evidence="10" id="KW-1185">Reference proteome</keyword>
<dbReference type="PROSITE" id="PS50835">
    <property type="entry name" value="IG_LIKE"/>
    <property type="match status" value="3"/>
</dbReference>
<dbReference type="CDD" id="cd00063">
    <property type="entry name" value="FN3"/>
    <property type="match status" value="5"/>
</dbReference>
<feature type="domain" description="Ig-like" evidence="7">
    <location>
        <begin position="230"/>
        <end position="314"/>
    </location>
</feature>
<keyword evidence="2" id="KW-1015">Disulfide bond</keyword>
<dbReference type="GO" id="GO:0009653">
    <property type="term" value="P:anatomical structure morphogenesis"/>
    <property type="evidence" value="ECO:0007669"/>
    <property type="project" value="UniProtKB-ARBA"/>
</dbReference>
<gene>
    <name evidence="9" type="ORF">LARSCL_LOCUS10757</name>
</gene>
<dbReference type="InterPro" id="IPR003961">
    <property type="entry name" value="FN3_dom"/>
</dbReference>
<keyword evidence="6" id="KW-0732">Signal</keyword>
<keyword evidence="3" id="KW-0393">Immunoglobulin domain</keyword>
<feature type="transmembrane region" description="Helical" evidence="5">
    <location>
        <begin position="944"/>
        <end position="965"/>
    </location>
</feature>
<feature type="chain" id="PRO_5043931748" description="Protogenin" evidence="6">
    <location>
        <begin position="24"/>
        <end position="1246"/>
    </location>
</feature>
<organism evidence="9 10">
    <name type="scientific">Larinioides sclopetarius</name>
    <dbReference type="NCBI Taxonomy" id="280406"/>
    <lineage>
        <taxon>Eukaryota</taxon>
        <taxon>Metazoa</taxon>
        <taxon>Ecdysozoa</taxon>
        <taxon>Arthropoda</taxon>
        <taxon>Chelicerata</taxon>
        <taxon>Arachnida</taxon>
        <taxon>Araneae</taxon>
        <taxon>Araneomorphae</taxon>
        <taxon>Entelegynae</taxon>
        <taxon>Araneoidea</taxon>
        <taxon>Araneidae</taxon>
        <taxon>Larinioides</taxon>
    </lineage>
</organism>
<dbReference type="InterPro" id="IPR036116">
    <property type="entry name" value="FN3_sf"/>
</dbReference>
<reference evidence="9 10" key="1">
    <citation type="submission" date="2024-04" db="EMBL/GenBank/DDBJ databases">
        <authorList>
            <person name="Rising A."/>
            <person name="Reimegard J."/>
            <person name="Sonavane S."/>
            <person name="Akerstrom W."/>
            <person name="Nylinder S."/>
            <person name="Hedman E."/>
            <person name="Kallberg Y."/>
        </authorList>
    </citation>
    <scope>NUCLEOTIDE SEQUENCE [LARGE SCALE GENOMIC DNA]</scope>
</reference>
<feature type="signal peptide" evidence="6">
    <location>
        <begin position="1"/>
        <end position="23"/>
    </location>
</feature>
<dbReference type="GO" id="GO:0098609">
    <property type="term" value="P:cell-cell adhesion"/>
    <property type="evidence" value="ECO:0007669"/>
    <property type="project" value="TreeGrafter"/>
</dbReference>
<dbReference type="EMBL" id="CAXIEN010000127">
    <property type="protein sequence ID" value="CAL1280083.1"/>
    <property type="molecule type" value="Genomic_DNA"/>
</dbReference>
<dbReference type="AlphaFoldDB" id="A0AAV2ABX8"/>
<evidence type="ECO:0000313" key="9">
    <source>
        <dbReference type="EMBL" id="CAL1280083.1"/>
    </source>
</evidence>
<dbReference type="SMART" id="SM00409">
    <property type="entry name" value="IG"/>
    <property type="match status" value="4"/>
</dbReference>
<dbReference type="PANTHER" id="PTHR44170">
    <property type="entry name" value="PROTEIN SIDEKICK"/>
    <property type="match status" value="1"/>
</dbReference>
<dbReference type="InterPro" id="IPR013783">
    <property type="entry name" value="Ig-like_fold"/>
</dbReference>
<evidence type="ECO:0000256" key="5">
    <source>
        <dbReference type="SAM" id="Phobius"/>
    </source>
</evidence>
<feature type="domain" description="Fibronectin type-III" evidence="8">
    <location>
        <begin position="830"/>
        <end position="925"/>
    </location>
</feature>
<dbReference type="Pfam" id="PF13927">
    <property type="entry name" value="Ig_3"/>
    <property type="match status" value="1"/>
</dbReference>
<dbReference type="SUPFAM" id="SSF48726">
    <property type="entry name" value="Immunoglobulin"/>
    <property type="match status" value="4"/>
</dbReference>
<feature type="domain" description="Ig-like" evidence="7">
    <location>
        <begin position="130"/>
        <end position="227"/>
    </location>
</feature>
<name>A0AAV2ABX8_9ARAC</name>
<feature type="domain" description="Fibronectin type-III" evidence="8">
    <location>
        <begin position="730"/>
        <end position="826"/>
    </location>
</feature>